<dbReference type="NCBIfam" id="TIGR00382">
    <property type="entry name" value="clpX"/>
    <property type="match status" value="1"/>
</dbReference>
<evidence type="ECO:0000256" key="6">
    <source>
        <dbReference type="HAMAP-Rule" id="MF_00175"/>
    </source>
</evidence>
<reference evidence="10" key="1">
    <citation type="journal article" date="2019" name="Int. J. Syst. Evol. Microbiol.">
        <title>The Global Catalogue of Microorganisms (GCM) 10K type strain sequencing project: providing services to taxonomists for standard genome sequencing and annotation.</title>
        <authorList>
            <consortium name="The Broad Institute Genomics Platform"/>
            <consortium name="The Broad Institute Genome Sequencing Center for Infectious Disease"/>
            <person name="Wu L."/>
            <person name="Ma J."/>
        </authorList>
    </citation>
    <scope>NUCLEOTIDE SEQUENCE [LARGE SCALE GENOMIC DNA]</scope>
    <source>
        <strain evidence="10">CGMCC 1.19032</strain>
    </source>
</reference>
<feature type="binding site" evidence="6 7">
    <location>
        <position position="13"/>
    </location>
    <ligand>
        <name>Zn(2+)</name>
        <dbReference type="ChEBI" id="CHEBI:29105"/>
    </ligand>
</feature>
<keyword evidence="9" id="KW-0378">Hydrolase</keyword>
<dbReference type="RefSeq" id="WP_204654100.1">
    <property type="nucleotide sequence ID" value="NZ_JAFBFD010000019.1"/>
</dbReference>
<keyword evidence="2 6" id="KW-0547">Nucleotide-binding</keyword>
<dbReference type="SMART" id="SM00382">
    <property type="entry name" value="AAA"/>
    <property type="match status" value="1"/>
</dbReference>
<evidence type="ECO:0000313" key="10">
    <source>
        <dbReference type="Proteomes" id="UP001595969"/>
    </source>
</evidence>
<dbReference type="Gene3D" id="3.40.50.300">
    <property type="entry name" value="P-loop containing nucleotide triphosphate hydrolases"/>
    <property type="match status" value="1"/>
</dbReference>
<evidence type="ECO:0000256" key="3">
    <source>
        <dbReference type="ARBA" id="ARBA00022833"/>
    </source>
</evidence>
<dbReference type="GO" id="GO:0008233">
    <property type="term" value="F:peptidase activity"/>
    <property type="evidence" value="ECO:0007669"/>
    <property type="project" value="UniProtKB-KW"/>
</dbReference>
<evidence type="ECO:0000256" key="1">
    <source>
        <dbReference type="ARBA" id="ARBA00022723"/>
    </source>
</evidence>
<proteinExistence type="inferred from homology"/>
<dbReference type="HAMAP" id="MF_00175">
    <property type="entry name" value="ClpX"/>
    <property type="match status" value="1"/>
</dbReference>
<protein>
    <recommendedName>
        <fullName evidence="6">ATP-dependent Clp protease ATP-binding subunit ClpX</fullName>
    </recommendedName>
</protein>
<feature type="binding site" evidence="6 7">
    <location>
        <position position="35"/>
    </location>
    <ligand>
        <name>Zn(2+)</name>
        <dbReference type="ChEBI" id="CHEBI:29105"/>
    </ligand>
</feature>
<dbReference type="SUPFAM" id="SSF52540">
    <property type="entry name" value="P-loop containing nucleoside triphosphate hydrolases"/>
    <property type="match status" value="1"/>
</dbReference>
<dbReference type="PROSITE" id="PS51902">
    <property type="entry name" value="CLPX_ZB"/>
    <property type="match status" value="1"/>
</dbReference>
<dbReference type="InterPro" id="IPR059188">
    <property type="entry name" value="Znf_CLPX-like"/>
</dbReference>
<keyword evidence="4 6" id="KW-0067">ATP-binding</keyword>
<comment type="subunit">
    <text evidence="6">Component of the ClpX-ClpP complex. Forms a hexameric ring that, in the presence of ATP, binds to fourteen ClpP subunits assembled into a disk-like structure with a central cavity, resembling the structure of eukaryotic proteasomes.</text>
</comment>
<accession>A0ABV9MXI7</accession>
<dbReference type="NCBIfam" id="NF003745">
    <property type="entry name" value="PRK05342.1"/>
    <property type="match status" value="1"/>
</dbReference>
<dbReference type="Gene3D" id="1.10.8.60">
    <property type="match status" value="1"/>
</dbReference>
<feature type="binding site" evidence="6">
    <location>
        <begin position="117"/>
        <end position="124"/>
    </location>
    <ligand>
        <name>ATP</name>
        <dbReference type="ChEBI" id="CHEBI:30616"/>
    </ligand>
</feature>
<evidence type="ECO:0000256" key="2">
    <source>
        <dbReference type="ARBA" id="ARBA00022741"/>
    </source>
</evidence>
<evidence type="ECO:0000256" key="5">
    <source>
        <dbReference type="ARBA" id="ARBA00023186"/>
    </source>
</evidence>
<keyword evidence="3 6" id="KW-0862">Zinc</keyword>
<dbReference type="SUPFAM" id="SSF57716">
    <property type="entry name" value="Glucocorticoid receptor-like (DNA-binding domain)"/>
    <property type="match status" value="1"/>
</dbReference>
<dbReference type="InterPro" id="IPR038366">
    <property type="entry name" value="Znf_CppX_C4_sf"/>
</dbReference>
<dbReference type="GO" id="GO:0005524">
    <property type="term" value="F:ATP binding"/>
    <property type="evidence" value="ECO:0007669"/>
    <property type="project" value="UniProtKB-KW"/>
</dbReference>
<dbReference type="SMART" id="SM01086">
    <property type="entry name" value="ClpB_D2-small"/>
    <property type="match status" value="1"/>
</dbReference>
<comment type="similarity">
    <text evidence="6 7">Belongs to the ClpX chaperone family.</text>
</comment>
<dbReference type="SMART" id="SM00994">
    <property type="entry name" value="zf-C4_ClpX"/>
    <property type="match status" value="1"/>
</dbReference>
<dbReference type="CDD" id="cd19497">
    <property type="entry name" value="RecA-like_ClpX"/>
    <property type="match status" value="1"/>
</dbReference>
<dbReference type="InterPro" id="IPR046425">
    <property type="entry name" value="ClpX_bact"/>
</dbReference>
<dbReference type="InterPro" id="IPR003959">
    <property type="entry name" value="ATPase_AAA_core"/>
</dbReference>
<dbReference type="InterPro" id="IPR004487">
    <property type="entry name" value="Clp_protease_ATP-bd_su_ClpX"/>
</dbReference>
<organism evidence="9 10">
    <name type="scientific">Enterococcus lemanii</name>
    <dbReference type="NCBI Taxonomy" id="1159752"/>
    <lineage>
        <taxon>Bacteria</taxon>
        <taxon>Bacillati</taxon>
        <taxon>Bacillota</taxon>
        <taxon>Bacilli</taxon>
        <taxon>Lactobacillales</taxon>
        <taxon>Enterococcaceae</taxon>
        <taxon>Enterococcus</taxon>
    </lineage>
</organism>
<evidence type="ECO:0000256" key="4">
    <source>
        <dbReference type="ARBA" id="ARBA00022840"/>
    </source>
</evidence>
<dbReference type="InterPro" id="IPR050052">
    <property type="entry name" value="ATP-dep_Clp_protease_ClpX"/>
</dbReference>
<dbReference type="Pfam" id="PF06689">
    <property type="entry name" value="zf-C4_ClpX"/>
    <property type="match status" value="1"/>
</dbReference>
<dbReference type="EMBL" id="JBHSGS010000032">
    <property type="protein sequence ID" value="MFC4719278.1"/>
    <property type="molecule type" value="Genomic_DNA"/>
</dbReference>
<dbReference type="Pfam" id="PF07724">
    <property type="entry name" value="AAA_2"/>
    <property type="match status" value="1"/>
</dbReference>
<sequence length="412" mass="45432">MYENTKGNDPVCCSFCGKAQNEVRKIVAGPGVYICDECIELCKEIIDEEFYEEAVFELMDLPKPKELLDILNQYVIGQDRAKRALAVAVYNHYKRVNAETEDDGVELQKSNICLIGPTGSGKTFLAQTLARSLNVPFAIADATSLTEAGYVGEDVENILLKLLQSADYDVERAEKGIIYIDEIDKIARKSENVSITRDVSGEGVQQALLKILEGTVAGVPPQGGRKHPHQEMIQIDTTNILFIVGGAFDGIETIVKNRMGEKTIGFGANNQKISDDESIMKHIIPEDLLKFGLIPEFIGRLPVMAALDKLTEADLVQILTEPKNALVKQYQKLLALDDTKLSFETDALKAIAAKAIERNTGARGLRSIIEDIMLDVMFDIPSQEDIKEVIITKEAANGDAQPKLVYQEKKVG</sequence>
<dbReference type="InterPro" id="IPR010603">
    <property type="entry name" value="Znf_CppX_C4"/>
</dbReference>
<dbReference type="Pfam" id="PF10431">
    <property type="entry name" value="ClpB_D2-small"/>
    <property type="match status" value="1"/>
</dbReference>
<evidence type="ECO:0000313" key="9">
    <source>
        <dbReference type="EMBL" id="MFC4719278.1"/>
    </source>
</evidence>
<keyword evidence="10" id="KW-1185">Reference proteome</keyword>
<dbReference type="Proteomes" id="UP001595969">
    <property type="component" value="Unassembled WGS sequence"/>
</dbReference>
<keyword evidence="5 6" id="KW-0143">Chaperone</keyword>
<dbReference type="PANTHER" id="PTHR48102:SF7">
    <property type="entry name" value="ATP-DEPENDENT CLP PROTEASE ATP-BINDING SUBUNIT CLPX-LIKE, MITOCHONDRIAL"/>
    <property type="match status" value="1"/>
</dbReference>
<dbReference type="PANTHER" id="PTHR48102">
    <property type="entry name" value="ATP-DEPENDENT CLP PROTEASE ATP-BINDING SUBUNIT CLPX-LIKE, MITOCHONDRIAL-RELATED"/>
    <property type="match status" value="1"/>
</dbReference>
<keyword evidence="9" id="KW-0645">Protease</keyword>
<dbReference type="Gene3D" id="6.20.220.10">
    <property type="entry name" value="ClpX chaperone, C4-type zinc finger domain"/>
    <property type="match status" value="1"/>
</dbReference>
<keyword evidence="1 6" id="KW-0479">Metal-binding</keyword>
<evidence type="ECO:0000256" key="7">
    <source>
        <dbReference type="PROSITE-ProRule" id="PRU01250"/>
    </source>
</evidence>
<dbReference type="InterPro" id="IPR019489">
    <property type="entry name" value="Clp_ATPase_C"/>
</dbReference>
<dbReference type="GO" id="GO:0006508">
    <property type="term" value="P:proteolysis"/>
    <property type="evidence" value="ECO:0007669"/>
    <property type="project" value="UniProtKB-KW"/>
</dbReference>
<dbReference type="InterPro" id="IPR003593">
    <property type="entry name" value="AAA+_ATPase"/>
</dbReference>
<feature type="binding site" evidence="6 7">
    <location>
        <position position="38"/>
    </location>
    <ligand>
        <name>Zn(2+)</name>
        <dbReference type="ChEBI" id="CHEBI:29105"/>
    </ligand>
</feature>
<name>A0ABV9MXI7_9ENTE</name>
<feature type="domain" description="ClpX-type ZB" evidence="8">
    <location>
        <begin position="1"/>
        <end position="54"/>
    </location>
</feature>
<feature type="binding site" evidence="6 7">
    <location>
        <position position="16"/>
    </location>
    <ligand>
        <name>Zn(2+)</name>
        <dbReference type="ChEBI" id="CHEBI:29105"/>
    </ligand>
</feature>
<comment type="function">
    <text evidence="6">ATP-dependent specificity component of the Clp protease. It directs the protease to specific substrates. Can perform chaperone functions in the absence of ClpP.</text>
</comment>
<comment type="caution">
    <text evidence="9">The sequence shown here is derived from an EMBL/GenBank/DDBJ whole genome shotgun (WGS) entry which is preliminary data.</text>
</comment>
<dbReference type="InterPro" id="IPR027417">
    <property type="entry name" value="P-loop_NTPase"/>
</dbReference>
<evidence type="ECO:0000259" key="8">
    <source>
        <dbReference type="PROSITE" id="PS51902"/>
    </source>
</evidence>
<gene>
    <name evidence="6 9" type="primary">clpX</name>
    <name evidence="9" type="ORF">ACFO5I_06000</name>
</gene>